<organism evidence="2 3">
    <name type="scientific">Mucilaginibacter arboris</name>
    <dbReference type="NCBI Taxonomy" id="2682090"/>
    <lineage>
        <taxon>Bacteria</taxon>
        <taxon>Pseudomonadati</taxon>
        <taxon>Bacteroidota</taxon>
        <taxon>Sphingobacteriia</taxon>
        <taxon>Sphingobacteriales</taxon>
        <taxon>Sphingobacteriaceae</taxon>
        <taxon>Mucilaginibacter</taxon>
    </lineage>
</organism>
<evidence type="ECO:0000259" key="1">
    <source>
        <dbReference type="Pfam" id="PF09346"/>
    </source>
</evidence>
<dbReference type="RefSeq" id="WP_157569938.1">
    <property type="nucleotide sequence ID" value="NZ_WPIK01000066.1"/>
</dbReference>
<dbReference type="InterPro" id="IPR037883">
    <property type="entry name" value="Knr4/Smi1-like_sf"/>
</dbReference>
<protein>
    <submittedName>
        <fullName evidence="2">SMI1/KNR4 family protein</fullName>
    </submittedName>
</protein>
<evidence type="ECO:0000313" key="3">
    <source>
        <dbReference type="Proteomes" id="UP000462014"/>
    </source>
</evidence>
<feature type="domain" description="Knr4/Smi1-like" evidence="1">
    <location>
        <begin position="8"/>
        <end position="131"/>
    </location>
</feature>
<accession>A0A7K1T2L8</accession>
<sequence length="133" mass="15248">MPFPLDVKFVDEAQNELNVIFPKVFVQKMLEENGGEVSTEDDDWTLYPILDKTDNKRISRTCNHIGLETQKAKEWATFPETAIAIGTNGYGDQLILLPDKAENRKFQEAIYVWQHETGETTKVADNILELFDI</sequence>
<dbReference type="Proteomes" id="UP000462014">
    <property type="component" value="Unassembled WGS sequence"/>
</dbReference>
<dbReference type="EMBL" id="WPIK01000066">
    <property type="protein sequence ID" value="MVN23560.1"/>
    <property type="molecule type" value="Genomic_DNA"/>
</dbReference>
<keyword evidence="3" id="KW-1185">Reference proteome</keyword>
<dbReference type="InterPro" id="IPR018958">
    <property type="entry name" value="Knr4/Smi1-like_dom"/>
</dbReference>
<dbReference type="SUPFAM" id="SSF160631">
    <property type="entry name" value="SMI1/KNR4-like"/>
    <property type="match status" value="1"/>
</dbReference>
<dbReference type="Gene3D" id="3.40.1580.10">
    <property type="entry name" value="SMI1/KNR4-like"/>
    <property type="match status" value="1"/>
</dbReference>
<evidence type="ECO:0000313" key="2">
    <source>
        <dbReference type="EMBL" id="MVN23560.1"/>
    </source>
</evidence>
<proteinExistence type="predicted"/>
<dbReference type="Pfam" id="PF09346">
    <property type="entry name" value="SMI1_KNR4"/>
    <property type="match status" value="1"/>
</dbReference>
<gene>
    <name evidence="2" type="ORF">GO621_18730</name>
</gene>
<reference evidence="2 3" key="1">
    <citation type="submission" date="2019-12" db="EMBL/GenBank/DDBJ databases">
        <title>Mucilaginibacter sp. HMF7410 genome sequencing and assembly.</title>
        <authorList>
            <person name="Kang H."/>
            <person name="Cha I."/>
            <person name="Kim H."/>
            <person name="Joh K."/>
        </authorList>
    </citation>
    <scope>NUCLEOTIDE SEQUENCE [LARGE SCALE GENOMIC DNA]</scope>
    <source>
        <strain evidence="2 3">HMF7410</strain>
    </source>
</reference>
<name>A0A7K1T2L8_9SPHI</name>
<dbReference type="AlphaFoldDB" id="A0A7K1T2L8"/>
<comment type="caution">
    <text evidence="2">The sequence shown here is derived from an EMBL/GenBank/DDBJ whole genome shotgun (WGS) entry which is preliminary data.</text>
</comment>